<evidence type="ECO:0008006" key="4">
    <source>
        <dbReference type="Google" id="ProtNLM"/>
    </source>
</evidence>
<proteinExistence type="predicted"/>
<dbReference type="AlphaFoldDB" id="A0A642V787"/>
<feature type="transmembrane region" description="Helical" evidence="1">
    <location>
        <begin position="61"/>
        <end position="78"/>
    </location>
</feature>
<dbReference type="Pfam" id="PF08229">
    <property type="entry name" value="SHR3_chaperone"/>
    <property type="match status" value="1"/>
</dbReference>
<dbReference type="GO" id="GO:0005789">
    <property type="term" value="C:endoplasmic reticulum membrane"/>
    <property type="evidence" value="ECO:0007669"/>
    <property type="project" value="TreeGrafter"/>
</dbReference>
<dbReference type="OrthoDB" id="5229808at2759"/>
<keyword evidence="3" id="KW-1185">Reference proteome</keyword>
<organism evidence="2 3">
    <name type="scientific">Trichomonascus ciferrii</name>
    <dbReference type="NCBI Taxonomy" id="44093"/>
    <lineage>
        <taxon>Eukaryota</taxon>
        <taxon>Fungi</taxon>
        <taxon>Dikarya</taxon>
        <taxon>Ascomycota</taxon>
        <taxon>Saccharomycotina</taxon>
        <taxon>Dipodascomycetes</taxon>
        <taxon>Dipodascales</taxon>
        <taxon>Trichomonascaceae</taxon>
        <taxon>Trichomonascus</taxon>
        <taxon>Trichomonascus ciferrii complex</taxon>
    </lineage>
</organism>
<dbReference type="SMART" id="SM00786">
    <property type="entry name" value="SHR3_chaperone"/>
    <property type="match status" value="1"/>
</dbReference>
<dbReference type="GO" id="GO:0006888">
    <property type="term" value="P:endoplasmic reticulum to Golgi vesicle-mediated transport"/>
    <property type="evidence" value="ECO:0007669"/>
    <property type="project" value="TreeGrafter"/>
</dbReference>
<keyword evidence="1" id="KW-0472">Membrane</keyword>
<dbReference type="PANTHER" id="PTHR28228:SF1">
    <property type="entry name" value="SECRETORY COMPONENT PROTEIN SHR3"/>
    <property type="match status" value="1"/>
</dbReference>
<keyword evidence="1" id="KW-1133">Transmembrane helix</keyword>
<accession>A0A642V787</accession>
<protein>
    <recommendedName>
        <fullName evidence="4">Shr3 amino acid permease chaperone</fullName>
    </recommendedName>
</protein>
<evidence type="ECO:0000313" key="3">
    <source>
        <dbReference type="Proteomes" id="UP000761534"/>
    </source>
</evidence>
<dbReference type="GO" id="GO:0051082">
    <property type="term" value="F:unfolded protein binding"/>
    <property type="evidence" value="ECO:0007669"/>
    <property type="project" value="TreeGrafter"/>
</dbReference>
<dbReference type="VEuPathDB" id="FungiDB:TRICI_002186"/>
<dbReference type="PANTHER" id="PTHR28228">
    <property type="entry name" value="SECRETORY COMPONENT PROTEIN SHR3"/>
    <property type="match status" value="1"/>
</dbReference>
<feature type="transmembrane region" description="Helical" evidence="1">
    <location>
        <begin position="129"/>
        <end position="151"/>
    </location>
</feature>
<dbReference type="EMBL" id="SWFS01000151">
    <property type="protein sequence ID" value="KAA8915674.1"/>
    <property type="molecule type" value="Genomic_DNA"/>
</dbReference>
<evidence type="ECO:0000256" key="1">
    <source>
        <dbReference type="SAM" id="Phobius"/>
    </source>
</evidence>
<gene>
    <name evidence="2" type="ORF">TRICI_002186</name>
</gene>
<dbReference type="InterPro" id="IPR013248">
    <property type="entry name" value="Psh3/Shr3"/>
</dbReference>
<name>A0A642V787_9ASCO</name>
<evidence type="ECO:0000313" key="2">
    <source>
        <dbReference type="EMBL" id="KAA8915674.1"/>
    </source>
</evidence>
<dbReference type="PIRSF" id="PIRSF029187">
    <property type="entry name" value="Shr3_AAP_chap"/>
    <property type="match status" value="1"/>
</dbReference>
<keyword evidence="1" id="KW-0812">Transmembrane</keyword>
<comment type="caution">
    <text evidence="2">The sequence shown here is derived from an EMBL/GenBank/DDBJ whole genome shotgun (WGS) entry which is preliminary data.</text>
</comment>
<feature type="transmembrane region" description="Helical" evidence="1">
    <location>
        <begin position="90"/>
        <end position="109"/>
    </location>
</feature>
<reference evidence="2" key="1">
    <citation type="journal article" date="2019" name="G3 (Bethesda)">
        <title>Genome Assemblies of Two Rare Opportunistic Yeast Pathogens: Diutina rugosa (syn. Candida rugosa) and Trichomonascus ciferrii (syn. Candida ciferrii).</title>
        <authorList>
            <person name="Mixao V."/>
            <person name="Saus E."/>
            <person name="Hansen A.P."/>
            <person name="Lass-Florl C."/>
            <person name="Gabaldon T."/>
        </authorList>
    </citation>
    <scope>NUCLEOTIDE SEQUENCE</scope>
    <source>
        <strain evidence="2">CBS 4856</strain>
    </source>
</reference>
<dbReference type="Proteomes" id="UP000761534">
    <property type="component" value="Unassembled WGS sequence"/>
</dbReference>
<sequence length="184" mass="20498">MPTSATSFSTGLVLCATSFSLGVLYSNWGYDYYTLWTSGPTADAFARSLQHYQTWASMPAFLYHVHHFIMGLGILGLLIKLYKPSESNKLFDGGSMFLYILGIAIYLTNLRQGAEAVLTRQWGDVDEHTGINVIAASQVFIVFTLLGVAGLQLGQYWAEWENARIVARAAAEEQKEKEQEKKSK</sequence>